<reference evidence="2" key="1">
    <citation type="journal article" date="2017" name="Genome Biol.">
        <title>Comparative genomics reveals high biological diversity and specific adaptations in the industrially and medically important fungal genus Aspergillus.</title>
        <authorList>
            <person name="de Vries R.P."/>
            <person name="Riley R."/>
            <person name="Wiebenga A."/>
            <person name="Aguilar-Osorio G."/>
            <person name="Amillis S."/>
            <person name="Uchima C.A."/>
            <person name="Anderluh G."/>
            <person name="Asadollahi M."/>
            <person name="Askin M."/>
            <person name="Barry K."/>
            <person name="Battaglia E."/>
            <person name="Bayram O."/>
            <person name="Benocci T."/>
            <person name="Braus-Stromeyer S.A."/>
            <person name="Caldana C."/>
            <person name="Canovas D."/>
            <person name="Cerqueira G.C."/>
            <person name="Chen F."/>
            <person name="Chen W."/>
            <person name="Choi C."/>
            <person name="Clum A."/>
            <person name="Dos Santos R.A."/>
            <person name="Damasio A.R."/>
            <person name="Diallinas G."/>
            <person name="Emri T."/>
            <person name="Fekete E."/>
            <person name="Flipphi M."/>
            <person name="Freyberg S."/>
            <person name="Gallo A."/>
            <person name="Gournas C."/>
            <person name="Habgood R."/>
            <person name="Hainaut M."/>
            <person name="Harispe M.L."/>
            <person name="Henrissat B."/>
            <person name="Hilden K.S."/>
            <person name="Hope R."/>
            <person name="Hossain A."/>
            <person name="Karabika E."/>
            <person name="Karaffa L."/>
            <person name="Karanyi Z."/>
            <person name="Krasevec N."/>
            <person name="Kuo A."/>
            <person name="Kusch H."/>
            <person name="LaButti K."/>
            <person name="Lagendijk E.L."/>
            <person name="Lapidus A."/>
            <person name="Levasseur A."/>
            <person name="Lindquist E."/>
            <person name="Lipzen A."/>
            <person name="Logrieco A.F."/>
            <person name="MacCabe A."/>
            <person name="Maekelae M.R."/>
            <person name="Malavazi I."/>
            <person name="Melin P."/>
            <person name="Meyer V."/>
            <person name="Mielnichuk N."/>
            <person name="Miskei M."/>
            <person name="Molnar A.P."/>
            <person name="Mule G."/>
            <person name="Ngan C.Y."/>
            <person name="Orejas M."/>
            <person name="Orosz E."/>
            <person name="Ouedraogo J.P."/>
            <person name="Overkamp K.M."/>
            <person name="Park H.-S."/>
            <person name="Perrone G."/>
            <person name="Piumi F."/>
            <person name="Punt P.J."/>
            <person name="Ram A.F."/>
            <person name="Ramon A."/>
            <person name="Rauscher S."/>
            <person name="Record E."/>
            <person name="Riano-Pachon D.M."/>
            <person name="Robert V."/>
            <person name="Roehrig J."/>
            <person name="Ruller R."/>
            <person name="Salamov A."/>
            <person name="Salih N.S."/>
            <person name="Samson R.A."/>
            <person name="Sandor E."/>
            <person name="Sanguinetti M."/>
            <person name="Schuetze T."/>
            <person name="Sepcic K."/>
            <person name="Shelest E."/>
            <person name="Sherlock G."/>
            <person name="Sophianopoulou V."/>
            <person name="Squina F.M."/>
            <person name="Sun H."/>
            <person name="Susca A."/>
            <person name="Todd R.B."/>
            <person name="Tsang A."/>
            <person name="Unkles S.E."/>
            <person name="van de Wiele N."/>
            <person name="van Rossen-Uffink D."/>
            <person name="Oliveira J.V."/>
            <person name="Vesth T.C."/>
            <person name="Visser J."/>
            <person name="Yu J.-H."/>
            <person name="Zhou M."/>
            <person name="Andersen M.R."/>
            <person name="Archer D.B."/>
            <person name="Baker S.E."/>
            <person name="Benoit I."/>
            <person name="Brakhage A.A."/>
            <person name="Braus G.H."/>
            <person name="Fischer R."/>
            <person name="Frisvad J.C."/>
            <person name="Goldman G.H."/>
            <person name="Houbraken J."/>
            <person name="Oakley B."/>
            <person name="Pocsi I."/>
            <person name="Scazzocchio C."/>
            <person name="Seiboth B."/>
            <person name="vanKuyk P.A."/>
            <person name="Wortman J."/>
            <person name="Dyer P.S."/>
            <person name="Grigoriev I.V."/>
        </authorList>
    </citation>
    <scope>NUCLEOTIDE SEQUENCE [LARGE SCALE GENOMIC DNA]</scope>
    <source>
        <strain evidence="2">DTO 134E9</strain>
    </source>
</reference>
<accession>A0A1L9REU9</accession>
<dbReference type="VEuPathDB" id="FungiDB:ASPWEDRAFT_620629"/>
<keyword evidence="2" id="KW-1185">Reference proteome</keyword>
<sequence>MEPSPCLHEYQYTDSEALLTMLENALHVRECFSSVTKERAASSAEARPYFFTILAKLELLDDPRSTGSKHPVRNPLHYEWNFKHHKYELDWYADYTLFYGQPWEVESNLLVVEAKKDGEYGDGIAQCLGYMDMIW</sequence>
<evidence type="ECO:0000313" key="2">
    <source>
        <dbReference type="Proteomes" id="UP000184383"/>
    </source>
</evidence>
<dbReference type="AlphaFoldDB" id="A0A1L9REU9"/>
<name>A0A1L9REU9_ASPWE</name>
<organism evidence="1 2">
    <name type="scientific">Aspergillus wentii DTO 134E9</name>
    <dbReference type="NCBI Taxonomy" id="1073089"/>
    <lineage>
        <taxon>Eukaryota</taxon>
        <taxon>Fungi</taxon>
        <taxon>Dikarya</taxon>
        <taxon>Ascomycota</taxon>
        <taxon>Pezizomycotina</taxon>
        <taxon>Eurotiomycetes</taxon>
        <taxon>Eurotiomycetidae</taxon>
        <taxon>Eurotiales</taxon>
        <taxon>Aspergillaceae</taxon>
        <taxon>Aspergillus</taxon>
        <taxon>Aspergillus subgen. Cremei</taxon>
    </lineage>
</organism>
<gene>
    <name evidence="1" type="ORF">ASPWEDRAFT_620629</name>
</gene>
<dbReference type="RefSeq" id="XP_040687075.1">
    <property type="nucleotide sequence ID" value="XM_040838615.1"/>
</dbReference>
<protein>
    <submittedName>
        <fullName evidence="1">Uncharacterized protein</fullName>
    </submittedName>
</protein>
<dbReference type="Proteomes" id="UP000184383">
    <property type="component" value="Unassembled WGS sequence"/>
</dbReference>
<dbReference type="OrthoDB" id="2103397at2759"/>
<dbReference type="GeneID" id="63754463"/>
<evidence type="ECO:0000313" key="1">
    <source>
        <dbReference type="EMBL" id="OJJ33398.1"/>
    </source>
</evidence>
<dbReference type="EMBL" id="KV878214">
    <property type="protein sequence ID" value="OJJ33398.1"/>
    <property type="molecule type" value="Genomic_DNA"/>
</dbReference>
<proteinExistence type="predicted"/>